<evidence type="ECO:0000313" key="7">
    <source>
        <dbReference type="Proteomes" id="UP000265020"/>
    </source>
</evidence>
<keyword evidence="2" id="KW-0863">Zinc-finger</keyword>
<dbReference type="GO" id="GO:0005634">
    <property type="term" value="C:nucleus"/>
    <property type="evidence" value="ECO:0007669"/>
    <property type="project" value="TreeGrafter"/>
</dbReference>
<name>A0A3Q2CJ12_CYPVA</name>
<feature type="region of interest" description="Disordered" evidence="4">
    <location>
        <begin position="54"/>
        <end position="116"/>
    </location>
</feature>
<reference evidence="6" key="2">
    <citation type="submission" date="2025-09" db="UniProtKB">
        <authorList>
            <consortium name="Ensembl"/>
        </authorList>
    </citation>
    <scope>IDENTIFICATION</scope>
</reference>
<dbReference type="PANTHER" id="PTHR15491:SF12">
    <property type="entry name" value="CDKN1A INTERACTING ZINC FINGER PROTEIN 1B ISOFORM X1-RELATED"/>
    <property type="match status" value="1"/>
</dbReference>
<dbReference type="PROSITE" id="PS00028">
    <property type="entry name" value="ZINC_FINGER_C2H2_1"/>
    <property type="match status" value="1"/>
</dbReference>
<keyword evidence="3" id="KW-0862">Zinc</keyword>
<organism evidence="6 7">
    <name type="scientific">Cyprinodon variegatus</name>
    <name type="common">Sheepshead minnow</name>
    <dbReference type="NCBI Taxonomy" id="28743"/>
    <lineage>
        <taxon>Eukaryota</taxon>
        <taxon>Metazoa</taxon>
        <taxon>Chordata</taxon>
        <taxon>Craniata</taxon>
        <taxon>Vertebrata</taxon>
        <taxon>Euteleostomi</taxon>
        <taxon>Actinopterygii</taxon>
        <taxon>Neopterygii</taxon>
        <taxon>Teleostei</taxon>
        <taxon>Neoteleostei</taxon>
        <taxon>Acanthomorphata</taxon>
        <taxon>Ovalentaria</taxon>
        <taxon>Atherinomorphae</taxon>
        <taxon>Cyprinodontiformes</taxon>
        <taxon>Cyprinodontidae</taxon>
        <taxon>Cyprinodon</taxon>
    </lineage>
</organism>
<reference evidence="6" key="1">
    <citation type="submission" date="2025-08" db="UniProtKB">
        <authorList>
            <consortium name="Ensembl"/>
        </authorList>
    </citation>
    <scope>IDENTIFICATION</scope>
</reference>
<dbReference type="Ensembl" id="ENSCVAT00000007115.1">
    <property type="protein sequence ID" value="ENSCVAP00000005179.1"/>
    <property type="gene ID" value="ENSCVAG00000006524.1"/>
</dbReference>
<dbReference type="GeneTree" id="ENSGT00440000039084"/>
<dbReference type="OMA" id="CRTRTHY"/>
<dbReference type="InterPro" id="IPR003604">
    <property type="entry name" value="Matrin/U1-like-C_Znf_C2H2"/>
</dbReference>
<evidence type="ECO:0000313" key="6">
    <source>
        <dbReference type="Ensembl" id="ENSCVAP00000005179.1"/>
    </source>
</evidence>
<dbReference type="InterPro" id="IPR013087">
    <property type="entry name" value="Znf_C2H2_type"/>
</dbReference>
<keyword evidence="1" id="KW-0479">Metal-binding</keyword>
<dbReference type="Pfam" id="PF23330">
    <property type="entry name" value="zf-C2H2_14"/>
    <property type="match status" value="1"/>
</dbReference>
<dbReference type="AlphaFoldDB" id="A0A3Q2CJ12"/>
<feature type="compositionally biased region" description="Gly residues" evidence="4">
    <location>
        <begin position="94"/>
        <end position="105"/>
    </location>
</feature>
<dbReference type="SMART" id="SM00451">
    <property type="entry name" value="ZnF_U1"/>
    <property type="match status" value="4"/>
</dbReference>
<sequence length="409" mass="45559">MVRQSRRRDRCGCWIQPPPSRCSIFSSDLQMLCSSSRCFLPAAEGGVAKVRFPRSPDQKVLPPAQQASASGSCDMRPCSTATAGEKRAKDGRSRAGGQGSAGGSGETQMKRSRQNGNQVAAVVLCGPKAPGSCDPAGDVSGSEQQGAAEESRAAQLQSVGSLKVTIQQSSDSRAFGHAHPHPAPLHCHVCKLTCGSQQDFQDHMTGSEHLRKLQDVTQSIRLNAHPLLDRGRRPQTQRWCDTCQSHFTGDIIVHRRTAQHKVCKQRGRPFCPVCHRHFRTPRKFVEHMKSAEHKEQVQLEEEQEEELITVDAVGCFQEEEEVEVVDDDDDDEDEERSETVDSKEQEEEFDPQRTYGSSFVVPVHGFVCLLCKKFFYRETAARHTHCRTHTHYQNLQVTDTHLSSALQLC</sequence>
<evidence type="ECO:0000256" key="3">
    <source>
        <dbReference type="ARBA" id="ARBA00022833"/>
    </source>
</evidence>
<dbReference type="PANTHER" id="PTHR15491">
    <property type="match status" value="1"/>
</dbReference>
<keyword evidence="7" id="KW-1185">Reference proteome</keyword>
<evidence type="ECO:0000256" key="1">
    <source>
        <dbReference type="ARBA" id="ARBA00022723"/>
    </source>
</evidence>
<dbReference type="InterPro" id="IPR026811">
    <property type="entry name" value="CIZ1"/>
</dbReference>
<proteinExistence type="predicted"/>
<dbReference type="Gene3D" id="3.30.160.60">
    <property type="entry name" value="Classic Zinc Finger"/>
    <property type="match status" value="2"/>
</dbReference>
<dbReference type="SUPFAM" id="SSF57667">
    <property type="entry name" value="beta-beta-alpha zinc fingers"/>
    <property type="match status" value="2"/>
</dbReference>
<dbReference type="GO" id="GO:0008270">
    <property type="term" value="F:zinc ion binding"/>
    <property type="evidence" value="ECO:0007669"/>
    <property type="project" value="UniProtKB-KW"/>
</dbReference>
<dbReference type="Pfam" id="PF12171">
    <property type="entry name" value="zf-C2H2_jaz"/>
    <property type="match status" value="1"/>
</dbReference>
<dbReference type="Proteomes" id="UP000265020">
    <property type="component" value="Unassembled WGS sequence"/>
</dbReference>
<feature type="region of interest" description="Disordered" evidence="4">
    <location>
        <begin position="324"/>
        <end position="351"/>
    </location>
</feature>
<evidence type="ECO:0000259" key="5">
    <source>
        <dbReference type="PROSITE" id="PS00028"/>
    </source>
</evidence>
<dbReference type="InterPro" id="IPR036236">
    <property type="entry name" value="Znf_C2H2_sf"/>
</dbReference>
<protein>
    <submittedName>
        <fullName evidence="6">Cip1-interacting zinc finger protein-like</fullName>
    </submittedName>
</protein>
<dbReference type="InterPro" id="IPR056345">
    <property type="entry name" value="Znf-C2H2_CIZ1"/>
</dbReference>
<feature type="compositionally biased region" description="Basic and acidic residues" evidence="4">
    <location>
        <begin position="84"/>
        <end position="93"/>
    </location>
</feature>
<evidence type="ECO:0000256" key="2">
    <source>
        <dbReference type="ARBA" id="ARBA00022771"/>
    </source>
</evidence>
<dbReference type="InterPro" id="IPR022755">
    <property type="entry name" value="Znf_C2H2_jaz"/>
</dbReference>
<feature type="region of interest" description="Disordered" evidence="4">
    <location>
        <begin position="133"/>
        <end position="154"/>
    </location>
</feature>
<dbReference type="STRING" id="28743.ENSCVAP00000005179"/>
<accession>A0A3Q2CJ12</accession>
<dbReference type="SMART" id="SM00355">
    <property type="entry name" value="ZnF_C2H2"/>
    <property type="match status" value="3"/>
</dbReference>
<feature type="domain" description="C2H2-type" evidence="5">
    <location>
        <begin position="271"/>
        <end position="293"/>
    </location>
</feature>
<evidence type="ECO:0000256" key="4">
    <source>
        <dbReference type="SAM" id="MobiDB-lite"/>
    </source>
</evidence>
<dbReference type="GO" id="GO:0003676">
    <property type="term" value="F:nucleic acid binding"/>
    <property type="evidence" value="ECO:0007669"/>
    <property type="project" value="InterPro"/>
</dbReference>
<feature type="compositionally biased region" description="Acidic residues" evidence="4">
    <location>
        <begin position="324"/>
        <end position="336"/>
    </location>
</feature>